<evidence type="ECO:0000313" key="2">
    <source>
        <dbReference type="EMBL" id="RFN60445.1"/>
    </source>
</evidence>
<dbReference type="AlphaFoldDB" id="A0A3E1QEA0"/>
<dbReference type="OrthoDB" id="1467828at2"/>
<dbReference type="GO" id="GO:0016757">
    <property type="term" value="F:glycosyltransferase activity"/>
    <property type="evidence" value="ECO:0007669"/>
    <property type="project" value="UniProtKB-KW"/>
</dbReference>
<comment type="caution">
    <text evidence="2">The sequence shown here is derived from an EMBL/GenBank/DDBJ whole genome shotgun (WGS) entry which is preliminary data.</text>
</comment>
<evidence type="ECO:0000313" key="3">
    <source>
        <dbReference type="Proteomes" id="UP000261082"/>
    </source>
</evidence>
<gene>
    <name evidence="2" type="ORF">DZ858_03475</name>
</gene>
<accession>A0A3E1QEA0</accession>
<keyword evidence="1" id="KW-0472">Membrane</keyword>
<dbReference type="Pfam" id="PF19868">
    <property type="entry name" value="DUF6341"/>
    <property type="match status" value="1"/>
</dbReference>
<sequence>MKDLFYGIADLFENVLFIPYDALRSLELDSWWLANAMSWIFIIIGFVAFFYWMKQLKIFNNNDEEDRSSTSHSYLG</sequence>
<protein>
    <submittedName>
        <fullName evidence="2">Uracil phosphoribosyltransferase</fullName>
    </submittedName>
</protein>
<organism evidence="2 3">
    <name type="scientific">Marixanthomonas ophiurae</name>
    <dbReference type="NCBI Taxonomy" id="387659"/>
    <lineage>
        <taxon>Bacteria</taxon>
        <taxon>Pseudomonadati</taxon>
        <taxon>Bacteroidota</taxon>
        <taxon>Flavobacteriia</taxon>
        <taxon>Flavobacteriales</taxon>
        <taxon>Flavobacteriaceae</taxon>
        <taxon>Marixanthomonas</taxon>
    </lineage>
</organism>
<keyword evidence="1" id="KW-0812">Transmembrane</keyword>
<evidence type="ECO:0000256" key="1">
    <source>
        <dbReference type="SAM" id="Phobius"/>
    </source>
</evidence>
<dbReference type="InterPro" id="IPR045922">
    <property type="entry name" value="DUF6341"/>
</dbReference>
<reference evidence="2 3" key="1">
    <citation type="journal article" date="2007" name="Int. J. Syst. Evol. Microbiol.">
        <title>Marixanthomonas ophiurae gen. nov., sp. nov., a marine bacterium of the family Flavobacteriaceae isolated from a deep-sea brittle star.</title>
        <authorList>
            <person name="Romanenko L.A."/>
            <person name="Uchino M."/>
            <person name="Frolova G.M."/>
            <person name="Mikhailov V.V."/>
        </authorList>
    </citation>
    <scope>NUCLEOTIDE SEQUENCE [LARGE SCALE GENOMIC DNA]</scope>
    <source>
        <strain evidence="2 3">KMM 3046</strain>
    </source>
</reference>
<keyword evidence="3" id="KW-1185">Reference proteome</keyword>
<feature type="transmembrane region" description="Helical" evidence="1">
    <location>
        <begin position="31"/>
        <end position="52"/>
    </location>
</feature>
<keyword evidence="1" id="KW-1133">Transmembrane helix</keyword>
<dbReference type="Proteomes" id="UP000261082">
    <property type="component" value="Unassembled WGS sequence"/>
</dbReference>
<dbReference type="RefSeq" id="WP_117159501.1">
    <property type="nucleotide sequence ID" value="NZ_QVID01000001.1"/>
</dbReference>
<keyword evidence="2" id="KW-0808">Transferase</keyword>
<proteinExistence type="predicted"/>
<name>A0A3E1QEA0_9FLAO</name>
<keyword evidence="2" id="KW-0328">Glycosyltransferase</keyword>
<dbReference type="EMBL" id="QVID01000001">
    <property type="protein sequence ID" value="RFN60445.1"/>
    <property type="molecule type" value="Genomic_DNA"/>
</dbReference>